<reference evidence="10" key="1">
    <citation type="submission" date="2020-05" db="EMBL/GenBank/DDBJ databases">
        <authorList>
            <person name="Chiriac C."/>
            <person name="Salcher M."/>
            <person name="Ghai R."/>
            <person name="Kavagutti S V."/>
        </authorList>
    </citation>
    <scope>NUCLEOTIDE SEQUENCE</scope>
</reference>
<dbReference type="EMBL" id="CAEZUL010000129">
    <property type="protein sequence ID" value="CAB4605440.1"/>
    <property type="molecule type" value="Genomic_DNA"/>
</dbReference>
<dbReference type="Gene3D" id="2.102.10.10">
    <property type="entry name" value="Rieske [2Fe-2S] iron-sulphur domain"/>
    <property type="match status" value="1"/>
</dbReference>
<feature type="region of interest" description="Disordered" evidence="7">
    <location>
        <begin position="44"/>
        <end position="66"/>
    </location>
</feature>
<dbReference type="InterPro" id="IPR005805">
    <property type="entry name" value="Rieske_Fe-S_prot_C"/>
</dbReference>
<feature type="domain" description="Rieske" evidence="9">
    <location>
        <begin position="159"/>
        <end position="250"/>
    </location>
</feature>
<keyword evidence="8" id="KW-0812">Transmembrane</keyword>
<dbReference type="GO" id="GO:0046872">
    <property type="term" value="F:metal ion binding"/>
    <property type="evidence" value="ECO:0007669"/>
    <property type="project" value="UniProtKB-KW"/>
</dbReference>
<evidence type="ECO:0000256" key="7">
    <source>
        <dbReference type="SAM" id="MobiDB-lite"/>
    </source>
</evidence>
<dbReference type="SUPFAM" id="SSF50022">
    <property type="entry name" value="ISP domain"/>
    <property type="match status" value="1"/>
</dbReference>
<name>A0A6J6GYI0_9ZZZZ</name>
<dbReference type="InterPro" id="IPR014349">
    <property type="entry name" value="Rieske_Fe-S_prot"/>
</dbReference>
<evidence type="ECO:0000256" key="4">
    <source>
        <dbReference type="ARBA" id="ARBA00023014"/>
    </source>
</evidence>
<dbReference type="InterPro" id="IPR036922">
    <property type="entry name" value="Rieske_2Fe-2S_sf"/>
</dbReference>
<evidence type="ECO:0000256" key="1">
    <source>
        <dbReference type="ARBA" id="ARBA00022714"/>
    </source>
</evidence>
<feature type="transmembrane region" description="Helical" evidence="8">
    <location>
        <begin position="6"/>
        <end position="26"/>
    </location>
</feature>
<organism evidence="10">
    <name type="scientific">freshwater metagenome</name>
    <dbReference type="NCBI Taxonomy" id="449393"/>
    <lineage>
        <taxon>unclassified sequences</taxon>
        <taxon>metagenomes</taxon>
        <taxon>ecological metagenomes</taxon>
    </lineage>
</organism>
<comment type="cofactor">
    <cofactor evidence="6">
        <name>[2Fe-2S] cluster</name>
        <dbReference type="ChEBI" id="CHEBI:190135"/>
    </cofactor>
</comment>
<sequence>MSTGFVIAIVVIAAVIFGAIVVLTTARSTEVRGAGALSRETRSRDKKAVISGSAPTGREVEQASRPSTAVMKAAPLEVAPWVAPDAEAIGVSRRMFFNRAAFTLMAASIGAFGASVVGFLWKGAEGGFGSKITAGKVSDVIQLIRQNKGFLYLSEARAWVTEYPKDALGKGQAIYSKQAPVYAGMQAGIIALYQKCPHLGCRVPECASSQWFECPCHGSQYNQVGEKKGGPAPRGMDRFGVSVANGVLVIDTGAVFAGPAIGTNTTGQEAEGPHCVGAAGGKH</sequence>
<dbReference type="PRINTS" id="PR00162">
    <property type="entry name" value="RIESKE"/>
</dbReference>
<dbReference type="EMBL" id="CAEZUZ010000077">
    <property type="protein sequence ID" value="CAB4616165.1"/>
    <property type="molecule type" value="Genomic_DNA"/>
</dbReference>
<proteinExistence type="predicted"/>
<evidence type="ECO:0000313" key="11">
    <source>
        <dbReference type="EMBL" id="CAB4616165.1"/>
    </source>
</evidence>
<keyword evidence="3" id="KW-0408">Iron</keyword>
<keyword evidence="2" id="KW-0479">Metal-binding</keyword>
<evidence type="ECO:0000256" key="5">
    <source>
        <dbReference type="ARBA" id="ARBA00023157"/>
    </source>
</evidence>
<dbReference type="PANTHER" id="PTHR10134">
    <property type="entry name" value="CYTOCHROME B-C1 COMPLEX SUBUNIT RIESKE, MITOCHONDRIAL"/>
    <property type="match status" value="1"/>
</dbReference>
<dbReference type="AlphaFoldDB" id="A0A6J6GYI0"/>
<evidence type="ECO:0000256" key="2">
    <source>
        <dbReference type="ARBA" id="ARBA00022723"/>
    </source>
</evidence>
<dbReference type="GO" id="GO:0016020">
    <property type="term" value="C:membrane"/>
    <property type="evidence" value="ECO:0007669"/>
    <property type="project" value="InterPro"/>
</dbReference>
<dbReference type="GO" id="GO:0051537">
    <property type="term" value="F:2 iron, 2 sulfur cluster binding"/>
    <property type="evidence" value="ECO:0007669"/>
    <property type="project" value="UniProtKB-KW"/>
</dbReference>
<feature type="transmembrane region" description="Helical" evidence="8">
    <location>
        <begin position="100"/>
        <end position="121"/>
    </location>
</feature>
<evidence type="ECO:0000313" key="10">
    <source>
        <dbReference type="EMBL" id="CAB4605440.1"/>
    </source>
</evidence>
<keyword evidence="8" id="KW-1133">Transmembrane helix</keyword>
<evidence type="ECO:0000256" key="6">
    <source>
        <dbReference type="ARBA" id="ARBA00034078"/>
    </source>
</evidence>
<keyword evidence="5" id="KW-1015">Disulfide bond</keyword>
<keyword evidence="4" id="KW-0411">Iron-sulfur</keyword>
<evidence type="ECO:0000256" key="8">
    <source>
        <dbReference type="SAM" id="Phobius"/>
    </source>
</evidence>
<evidence type="ECO:0000256" key="3">
    <source>
        <dbReference type="ARBA" id="ARBA00023004"/>
    </source>
</evidence>
<keyword evidence="1" id="KW-0001">2Fe-2S</keyword>
<dbReference type="Pfam" id="PF00355">
    <property type="entry name" value="Rieske"/>
    <property type="match status" value="1"/>
</dbReference>
<evidence type="ECO:0000259" key="9">
    <source>
        <dbReference type="PROSITE" id="PS51296"/>
    </source>
</evidence>
<dbReference type="PROSITE" id="PS51296">
    <property type="entry name" value="RIESKE"/>
    <property type="match status" value="1"/>
</dbReference>
<keyword evidence="8" id="KW-0472">Membrane</keyword>
<dbReference type="InterPro" id="IPR017941">
    <property type="entry name" value="Rieske_2Fe-2S"/>
</dbReference>
<gene>
    <name evidence="10" type="ORF">UFOPK1808_01050</name>
    <name evidence="11" type="ORF">UFOPK1889_00581</name>
</gene>
<accession>A0A6J6GYI0</accession>
<protein>
    <submittedName>
        <fullName evidence="10">Unannotated protein</fullName>
    </submittedName>
</protein>